<feature type="compositionally biased region" description="Polar residues" evidence="1">
    <location>
        <begin position="605"/>
        <end position="622"/>
    </location>
</feature>
<protein>
    <recommendedName>
        <fullName evidence="2">MIT domain-containing protein</fullName>
    </recommendedName>
</protein>
<dbReference type="PANTHER" id="PTHR37327">
    <property type="entry name" value="CHROMOSOME 1, WHOLE GENOME SHOTGUN SEQUENCE"/>
    <property type="match status" value="1"/>
</dbReference>
<feature type="region of interest" description="Disordered" evidence="1">
    <location>
        <begin position="1054"/>
        <end position="1108"/>
    </location>
</feature>
<proteinExistence type="predicted"/>
<feature type="region of interest" description="Disordered" evidence="1">
    <location>
        <begin position="215"/>
        <end position="272"/>
    </location>
</feature>
<dbReference type="RefSeq" id="XP_016615755.1">
    <property type="nucleotide sequence ID" value="XM_016768287.1"/>
</dbReference>
<dbReference type="InterPro" id="IPR007330">
    <property type="entry name" value="MIT_dom"/>
</dbReference>
<dbReference type="VEuPathDB" id="FungiDB:Z519_10571"/>
<dbReference type="EMBL" id="KN846997">
    <property type="protein sequence ID" value="KIW89086.1"/>
    <property type="molecule type" value="Genomic_DNA"/>
</dbReference>
<dbReference type="OrthoDB" id="2245455at2759"/>
<name>A0A0D2EGC0_CLAB1</name>
<feature type="region of interest" description="Disordered" evidence="1">
    <location>
        <begin position="888"/>
        <end position="908"/>
    </location>
</feature>
<dbReference type="GeneID" id="27703499"/>
<feature type="compositionally biased region" description="Polar residues" evidence="1">
    <location>
        <begin position="767"/>
        <end position="794"/>
    </location>
</feature>
<feature type="compositionally biased region" description="Low complexity" evidence="1">
    <location>
        <begin position="1072"/>
        <end position="1094"/>
    </location>
</feature>
<feature type="compositionally biased region" description="Polar residues" evidence="1">
    <location>
        <begin position="162"/>
        <end position="179"/>
    </location>
</feature>
<feature type="compositionally biased region" description="Low complexity" evidence="1">
    <location>
        <begin position="87"/>
        <end position="99"/>
    </location>
</feature>
<dbReference type="Pfam" id="PF04212">
    <property type="entry name" value="MIT"/>
    <property type="match status" value="1"/>
</dbReference>
<organism evidence="3 4">
    <name type="scientific">Cladophialophora bantiana (strain ATCC 10958 / CBS 173.52 / CDC B-1940 / NIH 8579)</name>
    <name type="common">Xylohypha bantiana</name>
    <dbReference type="NCBI Taxonomy" id="1442370"/>
    <lineage>
        <taxon>Eukaryota</taxon>
        <taxon>Fungi</taxon>
        <taxon>Dikarya</taxon>
        <taxon>Ascomycota</taxon>
        <taxon>Pezizomycotina</taxon>
        <taxon>Eurotiomycetes</taxon>
        <taxon>Chaetothyriomycetidae</taxon>
        <taxon>Chaetothyriales</taxon>
        <taxon>Herpotrichiellaceae</taxon>
        <taxon>Cladophialophora</taxon>
    </lineage>
</organism>
<feature type="compositionally biased region" description="Polar residues" evidence="1">
    <location>
        <begin position="120"/>
        <end position="129"/>
    </location>
</feature>
<feature type="region of interest" description="Disordered" evidence="1">
    <location>
        <begin position="1"/>
        <end position="181"/>
    </location>
</feature>
<dbReference type="AlphaFoldDB" id="A0A0D2EGC0"/>
<gene>
    <name evidence="3" type="ORF">Z519_10571</name>
</gene>
<dbReference type="InterPro" id="IPR036181">
    <property type="entry name" value="MIT_dom_sf"/>
</dbReference>
<feature type="compositionally biased region" description="Polar residues" evidence="1">
    <location>
        <begin position="24"/>
        <end position="36"/>
    </location>
</feature>
<feature type="compositionally biased region" description="Basic and acidic residues" evidence="1">
    <location>
        <begin position="62"/>
        <end position="73"/>
    </location>
</feature>
<feature type="region of interest" description="Disordered" evidence="1">
    <location>
        <begin position="419"/>
        <end position="488"/>
    </location>
</feature>
<sequence>MDTSADPVVHNSTRSRSNSTSSSLPTVRKQTTTTAMRQLDSRNAHLRTRPRSPESSVPPSRFRYDRSRSRSRPENSLSPNLNINRWSHSTSSSISGIESDTIRARANTSSRRMSIGPLLVSSSTPAKTSMHTRRSSSQSSQVRQGLGSGFLQVDRTRDASRDVNSVGVSPHLTPTSMFNPSAGEYFGETWQSRKTGKNGEAVAVSVHYMRTSALPNMRSSESVTTQYMTPVSRPSTREMQPTTAGRDGSIDTPSPSNPPTRGRSHRSPTQKTMLSKALAVANNAVLLDNAQNIEGAIEAYAEACDLLQQVLIRSSVLDDRKRLSDIRNAYSKRIADLHDLDDSFSELMEKALPEDPPLDETNNSFFTSDGVEPDTTEVLESVQIPPRQESLLPEIYGGESYLKESSNRKRIQIPSLAVPMDAQYMPPPLSPRRAASPISERDANTPLATRGPGEIPKGALHAREGSTESTSWLDTLEDGDSSTSRSSRLSSLDFRIHNAHNIVDEFEAEFDAAALDAAVDAAYDDNLTEEPTPRPDKGVRDFIDDFGTPVPALETTSKDHSILSSDVELTREYDEGDSSEEEERLLEEMTKGFVFDDFSFDNKSKSTLPRQSDSSTFSGRTWTSSLPSTTATNNTTLSTLSESQETPAETSPRPVPPAKDAPLTSPQKAALPQPPPLALPAQQSSIPASAEKHSGLNIRERRFSGRSGEQLKIETFARRNSSTISIKPIAAPLPVPELDVPEEQPKIIQTAPSESTVPSLPPITPMTTLPANDSVQNDSPATPALTQGGSQGSIEDSAVMPPSPAKVGKMGAPAAVKKNLSSSSLRLRNLSVATTETSTESPITPVSAGFGENKKVVPPLPSAALPTPSTAAFGPQLLQTGGMYLFDDLTAPGPPRTPRTPDAPSFSPPQLLEPCPESFLLRPFWLMRCLYQTLAHPNGGYLTTKLFIPRDVWRVRNVKLKALDDKVSQCDLLTAALLKLAKVDTFDADSVLDELQSFEVVLDQVRSTLQKKIGSEVGFSGSSSLFKSVGEDQETGKSTSTAAKSIASSWRKLRSKSSAPAMGNQSGQKDGSTSSPSMTSLPMTSSSSVPSSRSHLNRKIAPPPTPTQLTNVQPVLATYMSSLARLFDAAQVLDGIARQVEDPGLKCSNKTQVGLELGVKNAAEFFAFFIIRFVMADLMVMVDKFLKRGSEWVLT</sequence>
<dbReference type="HOGENOM" id="CLU_001575_0_0_1"/>
<accession>A0A0D2EGC0</accession>
<evidence type="ECO:0000313" key="3">
    <source>
        <dbReference type="EMBL" id="KIW89086.1"/>
    </source>
</evidence>
<feature type="region of interest" description="Disordered" evidence="1">
    <location>
        <begin position="767"/>
        <end position="812"/>
    </location>
</feature>
<feature type="compositionally biased region" description="Low complexity" evidence="1">
    <location>
        <begin position="623"/>
        <end position="647"/>
    </location>
</feature>
<feature type="region of interest" description="Disordered" evidence="1">
    <location>
        <begin position="604"/>
        <end position="700"/>
    </location>
</feature>
<evidence type="ECO:0000256" key="1">
    <source>
        <dbReference type="SAM" id="MobiDB-lite"/>
    </source>
</evidence>
<dbReference type="SUPFAM" id="SSF116846">
    <property type="entry name" value="MIT domain"/>
    <property type="match status" value="1"/>
</dbReference>
<dbReference type="Gene3D" id="1.20.58.80">
    <property type="entry name" value="Phosphotransferase system, lactose/cellobiose-type IIA subunit"/>
    <property type="match status" value="1"/>
</dbReference>
<feature type="compositionally biased region" description="Polar residues" evidence="1">
    <location>
        <begin position="74"/>
        <end position="86"/>
    </location>
</feature>
<feature type="compositionally biased region" description="Basic and acidic residues" evidence="1">
    <location>
        <begin position="690"/>
        <end position="700"/>
    </location>
</feature>
<evidence type="ECO:0000313" key="4">
    <source>
        <dbReference type="Proteomes" id="UP000053789"/>
    </source>
</evidence>
<reference evidence="3" key="1">
    <citation type="submission" date="2015-01" db="EMBL/GenBank/DDBJ databases">
        <title>The Genome Sequence of Cladophialophora bantiana CBS 173.52.</title>
        <authorList>
            <consortium name="The Broad Institute Genomics Platform"/>
            <person name="Cuomo C."/>
            <person name="de Hoog S."/>
            <person name="Gorbushina A."/>
            <person name="Stielow B."/>
            <person name="Teixiera M."/>
            <person name="Abouelleil A."/>
            <person name="Chapman S.B."/>
            <person name="Priest M."/>
            <person name="Young S.K."/>
            <person name="Wortman J."/>
            <person name="Nusbaum C."/>
            <person name="Birren B."/>
        </authorList>
    </citation>
    <scope>NUCLEOTIDE SEQUENCE [LARGE SCALE GENOMIC DNA]</scope>
    <source>
        <strain evidence="3">CBS 173.52</strain>
    </source>
</reference>
<feature type="domain" description="MIT" evidence="2">
    <location>
        <begin position="274"/>
        <end position="338"/>
    </location>
</feature>
<feature type="compositionally biased region" description="Polar residues" evidence="1">
    <location>
        <begin position="215"/>
        <end position="243"/>
    </location>
</feature>
<dbReference type="Proteomes" id="UP000053789">
    <property type="component" value="Unassembled WGS sequence"/>
</dbReference>
<dbReference type="PANTHER" id="PTHR37327:SF1">
    <property type="entry name" value="MICROTUBULE INTERACTING AND TRANSPORT DOMAIN-CONTAINING PROTEIN"/>
    <property type="match status" value="1"/>
</dbReference>
<feature type="compositionally biased region" description="Low complexity" evidence="1">
    <location>
        <begin position="11"/>
        <end position="23"/>
    </location>
</feature>
<evidence type="ECO:0000259" key="2">
    <source>
        <dbReference type="Pfam" id="PF04212"/>
    </source>
</evidence>
<feature type="compositionally biased region" description="Low complexity" evidence="1">
    <location>
        <begin position="135"/>
        <end position="145"/>
    </location>
</feature>
<keyword evidence="4" id="KW-1185">Reference proteome</keyword>